<organism evidence="1 2">
    <name type="scientific">Paenibacillus xanthanilyticus</name>
    <dbReference type="NCBI Taxonomy" id="1783531"/>
    <lineage>
        <taxon>Bacteria</taxon>
        <taxon>Bacillati</taxon>
        <taxon>Bacillota</taxon>
        <taxon>Bacilli</taxon>
        <taxon>Bacillales</taxon>
        <taxon>Paenibacillaceae</taxon>
        <taxon>Paenibacillus</taxon>
    </lineage>
</organism>
<evidence type="ECO:0008006" key="3">
    <source>
        <dbReference type="Google" id="ProtNLM"/>
    </source>
</evidence>
<dbReference type="Proteomes" id="UP001595715">
    <property type="component" value="Unassembled WGS sequence"/>
</dbReference>
<comment type="caution">
    <text evidence="1">The sequence shown here is derived from an EMBL/GenBank/DDBJ whole genome shotgun (WGS) entry which is preliminary data.</text>
</comment>
<proteinExistence type="predicted"/>
<reference evidence="2" key="1">
    <citation type="journal article" date="2019" name="Int. J. Syst. Evol. Microbiol.">
        <title>The Global Catalogue of Microorganisms (GCM) 10K type strain sequencing project: providing services to taxonomists for standard genome sequencing and annotation.</title>
        <authorList>
            <consortium name="The Broad Institute Genomics Platform"/>
            <consortium name="The Broad Institute Genome Sequencing Center for Infectious Disease"/>
            <person name="Wu L."/>
            <person name="Ma J."/>
        </authorList>
    </citation>
    <scope>NUCLEOTIDE SEQUENCE [LARGE SCALE GENOMIC DNA]</scope>
    <source>
        <strain evidence="2">IBRC-M 10987</strain>
    </source>
</reference>
<evidence type="ECO:0000313" key="1">
    <source>
        <dbReference type="EMBL" id="MFC4102254.1"/>
    </source>
</evidence>
<keyword evidence="2" id="KW-1185">Reference proteome</keyword>
<protein>
    <recommendedName>
        <fullName evidence="3">Transposase</fullName>
    </recommendedName>
</protein>
<dbReference type="RefSeq" id="WP_377720879.1">
    <property type="nucleotide sequence ID" value="NZ_JBHSAM010000033.1"/>
</dbReference>
<evidence type="ECO:0000313" key="2">
    <source>
        <dbReference type="Proteomes" id="UP001595715"/>
    </source>
</evidence>
<name>A0ABV8K8H3_9BACL</name>
<dbReference type="EMBL" id="JBHSAM010000033">
    <property type="protein sequence ID" value="MFC4102254.1"/>
    <property type="molecule type" value="Genomic_DNA"/>
</dbReference>
<sequence length="42" mass="4841">MAIPTQDKQMQVKPVLDAYAERYEIDLICRRLGGMNGYHDAE</sequence>
<accession>A0ABV8K8H3</accession>
<gene>
    <name evidence="1" type="ORF">ACFOZ8_21805</name>
</gene>